<dbReference type="RefSeq" id="WP_091750090.1">
    <property type="nucleotide sequence ID" value="NZ_FODY01000024.1"/>
</dbReference>
<evidence type="ECO:0000313" key="6">
    <source>
        <dbReference type="EMBL" id="SEP39674.1"/>
    </source>
</evidence>
<dbReference type="PROSITE" id="PS00160">
    <property type="entry name" value="ALDOLASE_KDPG_KHG_2"/>
    <property type="match status" value="1"/>
</dbReference>
<comment type="subunit">
    <text evidence="3">Homotrimer.</text>
</comment>
<dbReference type="Proteomes" id="UP000198847">
    <property type="component" value="Unassembled WGS sequence"/>
</dbReference>
<evidence type="ECO:0000256" key="3">
    <source>
        <dbReference type="ARBA" id="ARBA00011233"/>
    </source>
</evidence>
<dbReference type="GO" id="GO:0016829">
    <property type="term" value="F:lyase activity"/>
    <property type="evidence" value="ECO:0007669"/>
    <property type="project" value="UniProtKB-KW"/>
</dbReference>
<name>A0A1H8XI11_9FIRM</name>
<dbReference type="InterPro" id="IPR031338">
    <property type="entry name" value="KDPG/KHG_AS_2"/>
</dbReference>
<keyword evidence="4" id="KW-0456">Lyase</keyword>
<keyword evidence="7" id="KW-1185">Reference proteome</keyword>
<sequence length="216" mass="22624">MRTKYENLKTIMESGMVLIIRTDSAEEAKQVAQAAVEGGVKALEITMSCANAVGVISYLAEKYADTDVVVGAGTILDAETANTVMLAGARLLVSPNLNPKMLEIANRYQAVTISGALTPTEILNTVNSGADLVKLFPAEFMGPNYVKTVKAPLPQAAIVPTGGVTPDNVKDWFAAGCAALGVGSYISKAHKKDGDYAKVTTAAQEFVKAIATARAE</sequence>
<comment type="similarity">
    <text evidence="2">Belongs to the KHG/KDPG aldolase family.</text>
</comment>
<comment type="pathway">
    <text evidence="1">Carbohydrate acid metabolism.</text>
</comment>
<dbReference type="CDD" id="cd00452">
    <property type="entry name" value="KDPG_aldolase"/>
    <property type="match status" value="1"/>
</dbReference>
<dbReference type="Pfam" id="PF01081">
    <property type="entry name" value="Aldolase"/>
    <property type="match status" value="1"/>
</dbReference>
<dbReference type="EMBL" id="FODY01000024">
    <property type="protein sequence ID" value="SEP39674.1"/>
    <property type="molecule type" value="Genomic_DNA"/>
</dbReference>
<accession>A0A1H8XI11</accession>
<dbReference type="PANTHER" id="PTHR30246">
    <property type="entry name" value="2-KETO-3-DEOXY-6-PHOSPHOGLUCONATE ALDOLASE"/>
    <property type="match status" value="1"/>
</dbReference>
<dbReference type="InterPro" id="IPR000887">
    <property type="entry name" value="Aldlse_KDPG_KHG"/>
</dbReference>
<organism evidence="6 7">
    <name type="scientific">Propionispora vibrioides</name>
    <dbReference type="NCBI Taxonomy" id="112903"/>
    <lineage>
        <taxon>Bacteria</taxon>
        <taxon>Bacillati</taxon>
        <taxon>Bacillota</taxon>
        <taxon>Negativicutes</taxon>
        <taxon>Selenomonadales</taxon>
        <taxon>Sporomusaceae</taxon>
        <taxon>Propionispora</taxon>
    </lineage>
</organism>
<reference evidence="6 7" key="1">
    <citation type="submission" date="2016-10" db="EMBL/GenBank/DDBJ databases">
        <authorList>
            <person name="de Groot N.N."/>
        </authorList>
    </citation>
    <scope>NUCLEOTIDE SEQUENCE [LARGE SCALE GENOMIC DNA]</scope>
    <source>
        <strain evidence="6 7">DSM 13305</strain>
    </source>
</reference>
<dbReference type="Gene3D" id="3.20.20.70">
    <property type="entry name" value="Aldolase class I"/>
    <property type="match status" value="1"/>
</dbReference>
<dbReference type="STRING" id="112903.SAMN04490178_12450"/>
<dbReference type="AlphaFoldDB" id="A0A1H8XI11"/>
<dbReference type="InterPro" id="IPR013785">
    <property type="entry name" value="Aldolase_TIM"/>
</dbReference>
<protein>
    <submittedName>
        <fullName evidence="6">2-dehydro-3-deoxyphosphogluconate aldolase / (4S)-4-hydroxy-2-oxoglutarate aldolase</fullName>
    </submittedName>
</protein>
<evidence type="ECO:0000256" key="1">
    <source>
        <dbReference type="ARBA" id="ARBA00004761"/>
    </source>
</evidence>
<dbReference type="PANTHER" id="PTHR30246:SF1">
    <property type="entry name" value="2-DEHYDRO-3-DEOXY-6-PHOSPHOGALACTONATE ALDOLASE-RELATED"/>
    <property type="match status" value="1"/>
</dbReference>
<dbReference type="SUPFAM" id="SSF51569">
    <property type="entry name" value="Aldolase"/>
    <property type="match status" value="1"/>
</dbReference>
<evidence type="ECO:0000313" key="7">
    <source>
        <dbReference type="Proteomes" id="UP000198847"/>
    </source>
</evidence>
<dbReference type="OrthoDB" id="9802667at2"/>
<evidence type="ECO:0000256" key="4">
    <source>
        <dbReference type="ARBA" id="ARBA00023239"/>
    </source>
</evidence>
<evidence type="ECO:0000256" key="5">
    <source>
        <dbReference type="ARBA" id="ARBA00023277"/>
    </source>
</evidence>
<proteinExistence type="inferred from homology"/>
<gene>
    <name evidence="6" type="ORF">SAMN04490178_12450</name>
</gene>
<keyword evidence="5" id="KW-0119">Carbohydrate metabolism</keyword>
<dbReference type="NCBIfam" id="TIGR01182">
    <property type="entry name" value="eda"/>
    <property type="match status" value="1"/>
</dbReference>
<evidence type="ECO:0000256" key="2">
    <source>
        <dbReference type="ARBA" id="ARBA00006906"/>
    </source>
</evidence>